<name>A0A829ZEA7_9FIRM</name>
<organism evidence="1 2">
    <name type="scientific">Thomasclavelia cocleata</name>
    <dbReference type="NCBI Taxonomy" id="69824"/>
    <lineage>
        <taxon>Bacteria</taxon>
        <taxon>Bacillati</taxon>
        <taxon>Bacillota</taxon>
        <taxon>Erysipelotrichia</taxon>
        <taxon>Erysipelotrichales</taxon>
        <taxon>Coprobacillaceae</taxon>
        <taxon>Thomasclavelia</taxon>
    </lineage>
</organism>
<dbReference type="Proteomes" id="UP000490821">
    <property type="component" value="Unassembled WGS sequence"/>
</dbReference>
<evidence type="ECO:0000313" key="2">
    <source>
        <dbReference type="Proteomes" id="UP000490821"/>
    </source>
</evidence>
<reference evidence="1 2" key="1">
    <citation type="journal article" date="2020" name="Microbiome">
        <title>Single-cell genomics of uncultured bacteria reveals dietary fiber responders in the mouse gut microbiota.</title>
        <authorList>
            <person name="Chijiiwa R."/>
            <person name="Hosokawa M."/>
            <person name="Kogawa M."/>
            <person name="Nishikawa Y."/>
            <person name="Ide K."/>
            <person name="Sakanashi C."/>
            <person name="Takahashi K."/>
            <person name="Takeyama H."/>
        </authorList>
    </citation>
    <scope>NUCLEOTIDE SEQUENCE [LARGE SCALE GENOMIC DNA]</scope>
    <source>
        <strain evidence="1">IMSAGC_017</strain>
    </source>
</reference>
<dbReference type="AlphaFoldDB" id="A0A829ZEA7"/>
<comment type="caution">
    <text evidence="1">The sequence shown here is derived from an EMBL/GenBank/DDBJ whole genome shotgun (WGS) entry which is preliminary data.</text>
</comment>
<accession>A0A829ZEA7</accession>
<proteinExistence type="predicted"/>
<dbReference type="RefSeq" id="WP_281518279.1">
    <property type="nucleotide sequence ID" value="NZ_CANTIP010000016.1"/>
</dbReference>
<gene>
    <name evidence="1" type="ORF">IMSAGC017_02349</name>
</gene>
<dbReference type="EMBL" id="BLMI01000297">
    <property type="protein sequence ID" value="GFI42302.1"/>
    <property type="molecule type" value="Genomic_DNA"/>
</dbReference>
<sequence>MPITLDNNHSITDNFISSDEYNDIMVSTSIKLITISLNSNSDLVYTKVEKARNSLAENLGEKEYSSK</sequence>
<protein>
    <submittedName>
        <fullName evidence="1">Uncharacterized protein</fullName>
    </submittedName>
</protein>
<evidence type="ECO:0000313" key="1">
    <source>
        <dbReference type="EMBL" id="GFI42302.1"/>
    </source>
</evidence>